<dbReference type="GO" id="GO:0043161">
    <property type="term" value="P:proteasome-mediated ubiquitin-dependent protein catabolic process"/>
    <property type="evidence" value="ECO:0007669"/>
    <property type="project" value="TreeGrafter"/>
</dbReference>
<accession>A0A2P6NVK2</accession>
<reference evidence="6 7" key="1">
    <citation type="journal article" date="2018" name="Genome Biol. Evol.">
        <title>Multiple Roots of Fruiting Body Formation in Amoebozoa.</title>
        <authorList>
            <person name="Hillmann F."/>
            <person name="Forbes G."/>
            <person name="Novohradska S."/>
            <person name="Ferling I."/>
            <person name="Riege K."/>
            <person name="Groth M."/>
            <person name="Westermann M."/>
            <person name="Marz M."/>
            <person name="Spaller T."/>
            <person name="Winckler T."/>
            <person name="Schaap P."/>
            <person name="Glockner G."/>
        </authorList>
    </citation>
    <scope>NUCLEOTIDE SEQUENCE [LARGE SCALE GENOMIC DNA]</scope>
    <source>
        <strain evidence="6 7">Jena</strain>
    </source>
</reference>
<dbReference type="PANTHER" id="PTHR15651">
    <property type="entry name" value="ARMADILLO REPEAT-CONTAINING PROTEIN 8"/>
    <property type="match status" value="1"/>
</dbReference>
<dbReference type="InterPro" id="IPR016024">
    <property type="entry name" value="ARM-type_fold"/>
</dbReference>
<dbReference type="SUPFAM" id="SSF48371">
    <property type="entry name" value="ARM repeat"/>
    <property type="match status" value="1"/>
</dbReference>
<dbReference type="OrthoDB" id="5559898at2759"/>
<dbReference type="GO" id="GO:0005737">
    <property type="term" value="C:cytoplasm"/>
    <property type="evidence" value="ECO:0007669"/>
    <property type="project" value="UniProtKB-SubCell"/>
</dbReference>
<comment type="subcellular location">
    <subcellularLocation>
        <location evidence="2">Cytoplasm</location>
    </subcellularLocation>
    <subcellularLocation>
        <location evidence="1">Nucleus</location>
    </subcellularLocation>
</comment>
<evidence type="ECO:0000256" key="5">
    <source>
        <dbReference type="ARBA" id="ARBA00023242"/>
    </source>
</evidence>
<dbReference type="InterPro" id="IPR011989">
    <property type="entry name" value="ARM-like"/>
</dbReference>
<dbReference type="AlphaFoldDB" id="A0A2P6NVK2"/>
<sequence>MADIKEVMSNMDAELMVLDQKSLHRIVRCIKNRIIGSIANKLKYLQEGAIDRLLRCLSLLKEQETVDFNLLIEIIVTIGSFYQVHSSNDGPYTQQYKNYCSQSDLANWTVPKVLVPLIRMLNEEGQRNQSQHPRFYNSISATLHIILKSSILDGCTTLQQLQKVIVNCITNSLDKNDGRDMPTLSSIITLYSILLHSRCYQDDYMHRITQFHSYIFYSGIIPCVTLYIKRLSNSHDLRSMMHLLISCTLPALSFNEEYSRTDPPPTPPPINPITSIISSDIDLMRLIIHRMEIGDEYMRCCCRLLLFILKNEGDVMHWDLSNHIVKWVTSSKSHKSRDDIIDLATLFLAHKINTSKSVNVPNLLYPWLSSQLILLEKGDINARDVIHLMVFSAAIHQDTEERKRMVTADAVSILCKKLNTQHPGLTYVLVRCIRSLSRSPRLISFVMGETISNVVHPIAKHMWNNNSAIVHFALCCLSNLSIECSVAKQMYIQLGIVDRVKHIYTHHENTMGVDCARFLRNLTSRSPMGIKREVVSRFGAKNLLSLLQKEDEGILQQVLGLMGNLWAVHFSEPLDEENVSHYCSWLATHIPPHDLVEILWQDISIHKDHHDVILRCIVNIAGSGFKSDILKHGKLVEFICEGLNDSKTRESSLWCLTNLIPFPQPTLARSIDSDKNNCLREEQKDKIVRALSKIVMGSEHKQIVNRARVCLAAVELS</sequence>
<evidence type="ECO:0000256" key="4">
    <source>
        <dbReference type="ARBA" id="ARBA00022737"/>
    </source>
</evidence>
<dbReference type="PANTHER" id="PTHR15651:SF7">
    <property type="entry name" value="ARMADILLO REPEAT-CONTAINING PROTEIN 8"/>
    <property type="match status" value="1"/>
</dbReference>
<protein>
    <submittedName>
        <fullName evidence="6">Armadillo repeat-containing protein 8</fullName>
    </submittedName>
</protein>
<dbReference type="EMBL" id="MDYQ01000015">
    <property type="protein sequence ID" value="PRP88004.1"/>
    <property type="molecule type" value="Genomic_DNA"/>
</dbReference>
<dbReference type="STRING" id="1890364.A0A2P6NVK2"/>
<name>A0A2P6NVK2_9EUKA</name>
<evidence type="ECO:0000313" key="6">
    <source>
        <dbReference type="EMBL" id="PRP88004.1"/>
    </source>
</evidence>
<keyword evidence="4" id="KW-0677">Repeat</keyword>
<dbReference type="Gene3D" id="1.25.10.10">
    <property type="entry name" value="Leucine-rich Repeat Variant"/>
    <property type="match status" value="1"/>
</dbReference>
<keyword evidence="5" id="KW-0539">Nucleus</keyword>
<gene>
    <name evidence="6" type="ORF">PROFUN_04432</name>
</gene>
<proteinExistence type="predicted"/>
<dbReference type="InParanoid" id="A0A2P6NVK2"/>
<keyword evidence="3" id="KW-0963">Cytoplasm</keyword>
<dbReference type="GO" id="GO:0034657">
    <property type="term" value="C:GID complex"/>
    <property type="evidence" value="ECO:0007669"/>
    <property type="project" value="TreeGrafter"/>
</dbReference>
<organism evidence="6 7">
    <name type="scientific">Planoprotostelium fungivorum</name>
    <dbReference type="NCBI Taxonomy" id="1890364"/>
    <lineage>
        <taxon>Eukaryota</taxon>
        <taxon>Amoebozoa</taxon>
        <taxon>Evosea</taxon>
        <taxon>Variosea</taxon>
        <taxon>Cavosteliida</taxon>
        <taxon>Cavosteliaceae</taxon>
        <taxon>Planoprotostelium</taxon>
    </lineage>
</organism>
<evidence type="ECO:0000256" key="2">
    <source>
        <dbReference type="ARBA" id="ARBA00004496"/>
    </source>
</evidence>
<evidence type="ECO:0000256" key="1">
    <source>
        <dbReference type="ARBA" id="ARBA00004123"/>
    </source>
</evidence>
<evidence type="ECO:0000313" key="7">
    <source>
        <dbReference type="Proteomes" id="UP000241769"/>
    </source>
</evidence>
<comment type="caution">
    <text evidence="6">The sequence shown here is derived from an EMBL/GenBank/DDBJ whole genome shotgun (WGS) entry which is preliminary data.</text>
</comment>
<dbReference type="InterPro" id="IPR038739">
    <property type="entry name" value="ARMC8/Vid28"/>
</dbReference>
<keyword evidence="7" id="KW-1185">Reference proteome</keyword>
<dbReference type="Proteomes" id="UP000241769">
    <property type="component" value="Unassembled WGS sequence"/>
</dbReference>
<dbReference type="GO" id="GO:0005634">
    <property type="term" value="C:nucleus"/>
    <property type="evidence" value="ECO:0007669"/>
    <property type="project" value="UniProtKB-SubCell"/>
</dbReference>
<evidence type="ECO:0000256" key="3">
    <source>
        <dbReference type="ARBA" id="ARBA00022490"/>
    </source>
</evidence>